<dbReference type="GO" id="GO:0005524">
    <property type="term" value="F:ATP binding"/>
    <property type="evidence" value="ECO:0007669"/>
    <property type="project" value="InterPro"/>
</dbReference>
<protein>
    <submittedName>
        <fullName evidence="2">Uridine kinase</fullName>
    </submittedName>
</protein>
<name>A0A920C682_9BACI</name>
<dbReference type="Pfam" id="PF00485">
    <property type="entry name" value="PRK"/>
    <property type="match status" value="1"/>
</dbReference>
<dbReference type="InterPro" id="IPR027417">
    <property type="entry name" value="P-loop_NTPase"/>
</dbReference>
<accession>A0A920C682</accession>
<organism evidence="2 3">
    <name type="scientific">Ornithinibacillus bavariensis</name>
    <dbReference type="NCBI Taxonomy" id="545502"/>
    <lineage>
        <taxon>Bacteria</taxon>
        <taxon>Bacillati</taxon>
        <taxon>Bacillota</taxon>
        <taxon>Bacilli</taxon>
        <taxon>Bacillales</taxon>
        <taxon>Bacillaceae</taxon>
        <taxon>Ornithinibacillus</taxon>
    </lineage>
</organism>
<keyword evidence="2" id="KW-0808">Transferase</keyword>
<evidence type="ECO:0000313" key="2">
    <source>
        <dbReference type="EMBL" id="GIO26323.1"/>
    </source>
</evidence>
<evidence type="ECO:0000259" key="1">
    <source>
        <dbReference type="Pfam" id="PF00485"/>
    </source>
</evidence>
<gene>
    <name evidence="2" type="ORF">J43TS3_09340</name>
</gene>
<proteinExistence type="predicted"/>
<evidence type="ECO:0000313" key="3">
    <source>
        <dbReference type="Proteomes" id="UP000676917"/>
    </source>
</evidence>
<dbReference type="EMBL" id="BORP01000001">
    <property type="protein sequence ID" value="GIO26323.1"/>
    <property type="molecule type" value="Genomic_DNA"/>
</dbReference>
<dbReference type="Proteomes" id="UP000676917">
    <property type="component" value="Unassembled WGS sequence"/>
</dbReference>
<dbReference type="SUPFAM" id="SSF52540">
    <property type="entry name" value="P-loop containing nucleoside triphosphate hydrolases"/>
    <property type="match status" value="1"/>
</dbReference>
<keyword evidence="2" id="KW-0418">Kinase</keyword>
<comment type="caution">
    <text evidence="2">The sequence shown here is derived from an EMBL/GenBank/DDBJ whole genome shotgun (WGS) entry which is preliminary data.</text>
</comment>
<dbReference type="PANTHER" id="PTHR10285">
    <property type="entry name" value="URIDINE KINASE"/>
    <property type="match status" value="1"/>
</dbReference>
<dbReference type="AlphaFoldDB" id="A0A920C682"/>
<dbReference type="Gene3D" id="3.40.50.300">
    <property type="entry name" value="P-loop containing nucleotide triphosphate hydrolases"/>
    <property type="match status" value="1"/>
</dbReference>
<keyword evidence="3" id="KW-1185">Reference proteome</keyword>
<dbReference type="GO" id="GO:0016301">
    <property type="term" value="F:kinase activity"/>
    <property type="evidence" value="ECO:0007669"/>
    <property type="project" value="UniProtKB-KW"/>
</dbReference>
<sequence>MERLIKEIVDKVDNTSHRIMIGISGHGASGKTTFAKKLIEVFGENNVNYLNTDPYIIDSAVRKNTLIDYEYNNQRYRYKMTACHPAAHHLLSLERDVMMLKEGMDLYTIGTHWSASTLLTSKKKVTIVEGMSVAFIKPSIFDITIYFYTDSHTEYERRSVRDIKYRGMDINYLKQSHNERRNQYDVFMHPFHENFDVVVKTANGEVIVEKMILV</sequence>
<dbReference type="InterPro" id="IPR006083">
    <property type="entry name" value="PRK/URK"/>
</dbReference>
<dbReference type="RefSeq" id="WP_212919799.1">
    <property type="nucleotide sequence ID" value="NZ_BORP01000001.1"/>
</dbReference>
<feature type="domain" description="Phosphoribulokinase/uridine kinase" evidence="1">
    <location>
        <begin position="20"/>
        <end position="201"/>
    </location>
</feature>
<reference evidence="2" key="1">
    <citation type="submission" date="2021-03" db="EMBL/GenBank/DDBJ databases">
        <title>Antimicrobial resistance genes in bacteria isolated from Japanese honey, and their potential for conferring macrolide and lincosamide resistance in the American foulbrood pathogen Paenibacillus larvae.</title>
        <authorList>
            <person name="Okamoto M."/>
            <person name="Kumagai M."/>
            <person name="Kanamori H."/>
            <person name="Takamatsu D."/>
        </authorList>
    </citation>
    <scope>NUCLEOTIDE SEQUENCE</scope>
    <source>
        <strain evidence="2">J43TS3</strain>
    </source>
</reference>